<name>A0ACB8JWT4_CITSI</name>
<organism evidence="1 2">
    <name type="scientific">Citrus sinensis</name>
    <name type="common">Sweet orange</name>
    <name type="synonym">Citrus aurantium var. sinensis</name>
    <dbReference type="NCBI Taxonomy" id="2711"/>
    <lineage>
        <taxon>Eukaryota</taxon>
        <taxon>Viridiplantae</taxon>
        <taxon>Streptophyta</taxon>
        <taxon>Embryophyta</taxon>
        <taxon>Tracheophyta</taxon>
        <taxon>Spermatophyta</taxon>
        <taxon>Magnoliopsida</taxon>
        <taxon>eudicotyledons</taxon>
        <taxon>Gunneridae</taxon>
        <taxon>Pentapetalae</taxon>
        <taxon>rosids</taxon>
        <taxon>malvids</taxon>
        <taxon>Sapindales</taxon>
        <taxon>Rutaceae</taxon>
        <taxon>Aurantioideae</taxon>
        <taxon>Citrus</taxon>
    </lineage>
</organism>
<accession>A0ACB8JWT4</accession>
<sequence>MVIIDINGKVIWMTSTTSNGADRVELLDTRYLVLKDMHVVIDNIGSFSSSYEFKFSAIGMGFRIKRRLTMDYDRNLRLYNLKEVTRLWMISWQARMQPSKVHGVCGKYGILYTTVLKCSCPPAYKATELVDWSNSCYIAPQWASDIPIIAKVDVYSNGVVVLAMDGEGQEAELKRFVKEVKKKILYGEEAWIEEIVDPRLKGNFNMNQAATLIGIGISHVEEDRSKRPTMNSVVQSLLECETEFEIHITDDHNSI</sequence>
<keyword evidence="2" id="KW-1185">Reference proteome</keyword>
<evidence type="ECO:0000313" key="1">
    <source>
        <dbReference type="EMBL" id="KAH9736195.1"/>
    </source>
</evidence>
<proteinExistence type="predicted"/>
<evidence type="ECO:0000313" key="2">
    <source>
        <dbReference type="Proteomes" id="UP000829398"/>
    </source>
</evidence>
<comment type="caution">
    <text evidence="1">The sequence shown here is derived from an EMBL/GenBank/DDBJ whole genome shotgun (WGS) entry which is preliminary data.</text>
</comment>
<reference evidence="2" key="1">
    <citation type="journal article" date="2023" name="Hortic. Res.">
        <title>A chromosome-level phased genome enabling allele-level studies in sweet orange: a case study on citrus Huanglongbing tolerance.</title>
        <authorList>
            <person name="Wu B."/>
            <person name="Yu Q."/>
            <person name="Deng Z."/>
            <person name="Duan Y."/>
            <person name="Luo F."/>
            <person name="Gmitter F. Jr."/>
        </authorList>
    </citation>
    <scope>NUCLEOTIDE SEQUENCE [LARGE SCALE GENOMIC DNA]</scope>
    <source>
        <strain evidence="2">cv. Valencia</strain>
    </source>
</reference>
<gene>
    <name evidence="1" type="ORF">KPL71_018004</name>
</gene>
<dbReference type="Proteomes" id="UP000829398">
    <property type="component" value="Chromosome 6"/>
</dbReference>
<dbReference type="EMBL" id="CM039175">
    <property type="protein sequence ID" value="KAH9736195.1"/>
    <property type="molecule type" value="Genomic_DNA"/>
</dbReference>
<protein>
    <submittedName>
        <fullName evidence="1">Uncharacterized protein</fullName>
    </submittedName>
</protein>